<evidence type="ECO:0000313" key="5">
    <source>
        <dbReference type="Proteomes" id="UP000005730"/>
    </source>
</evidence>
<name>H0UQW9_9BACT</name>
<dbReference type="Gene3D" id="3.90.650.10">
    <property type="entry name" value="PurM-like C-terminal domain"/>
    <property type="match status" value="1"/>
</dbReference>
<organism evidence="4 5">
    <name type="scientific">Thermanaerovibrio velox DSM 12556</name>
    <dbReference type="NCBI Taxonomy" id="926567"/>
    <lineage>
        <taxon>Bacteria</taxon>
        <taxon>Thermotogati</taxon>
        <taxon>Synergistota</taxon>
        <taxon>Synergistia</taxon>
        <taxon>Synergistales</taxon>
        <taxon>Synergistaceae</taxon>
        <taxon>Thermanaerovibrio</taxon>
    </lineage>
</organism>
<reference evidence="4 5" key="1">
    <citation type="submission" date="2011-10" db="EMBL/GenBank/DDBJ databases">
        <title>The Noncontiguous Finished genome of Thermanaerovibrio velox DSM 12556.</title>
        <authorList>
            <consortium name="US DOE Joint Genome Institute (JGI-PGF)"/>
            <person name="Lucas S."/>
            <person name="Copeland A."/>
            <person name="Lapidus A."/>
            <person name="Glavina del Rio T."/>
            <person name="Dalin E."/>
            <person name="Tice H."/>
            <person name="Bruce D."/>
            <person name="Goodwin L."/>
            <person name="Pitluck S."/>
            <person name="Peters L."/>
            <person name="Mikhailova N."/>
            <person name="Teshima H."/>
            <person name="Kyrpides N."/>
            <person name="Mavromatis K."/>
            <person name="Ivanova N."/>
            <person name="Markowitz V."/>
            <person name="Cheng J.-F."/>
            <person name="Hugenholtz P."/>
            <person name="Woyke T."/>
            <person name="Wu D."/>
            <person name="Spring S."/>
            <person name="Brambilla E.-M."/>
            <person name="Klenk H.-P."/>
            <person name="Eisen J.A."/>
        </authorList>
    </citation>
    <scope>NUCLEOTIDE SEQUENCE [LARGE SCALE GENOMIC DNA]</scope>
    <source>
        <strain evidence="4 5">DSM 12556</strain>
    </source>
</reference>
<dbReference type="InterPro" id="IPR016188">
    <property type="entry name" value="PurM-like_N"/>
</dbReference>
<feature type="domain" description="PurM-like N-terminal" evidence="2">
    <location>
        <begin position="38"/>
        <end position="144"/>
    </location>
</feature>
<dbReference type="InterPro" id="IPR036676">
    <property type="entry name" value="PurM-like_C_sf"/>
</dbReference>
<gene>
    <name evidence="4" type="ORF">TheveDRAFT_0639</name>
</gene>
<dbReference type="SUPFAM" id="SSF55326">
    <property type="entry name" value="PurM N-terminal domain-like"/>
    <property type="match status" value="1"/>
</dbReference>
<evidence type="ECO:0000259" key="3">
    <source>
        <dbReference type="Pfam" id="PF02769"/>
    </source>
</evidence>
<sequence>MTLSCELSGKLPPEMLKKCVFPFTGCPREDLVVGPSVGEDAAVIRWPQGKYLVFTSDPIVGASKGAGKLLVRVNANDVASKGGEPMFLGVTMIVPPPLGLSLASELMEEIHRECCAMGIAVAGGHTEINDRYDSPVLMGAMIGSADRVLRASDVRPGHRLIVTKHLGIEGMSILAQDRRDLLLSCLSEEEVRRAASWGDLTSVLPEAMALRDLADFMHDPTEGGFLGGLSEVESLVGLKVQLDRSKLPVDSITVKASSALGFDPLCLISSGSLMAFVSDERIEEAQERLSRTGCPFAVVGTVSDEPFDGVVSVKEELWGLLKR</sequence>
<dbReference type="Proteomes" id="UP000005730">
    <property type="component" value="Chromosome"/>
</dbReference>
<dbReference type="SUPFAM" id="SSF56042">
    <property type="entry name" value="PurM C-terminal domain-like"/>
    <property type="match status" value="1"/>
</dbReference>
<dbReference type="Gene3D" id="3.30.1330.10">
    <property type="entry name" value="PurM-like, N-terminal domain"/>
    <property type="match status" value="1"/>
</dbReference>
<dbReference type="eggNOG" id="COG0309">
    <property type="taxonomic scope" value="Bacteria"/>
</dbReference>
<keyword evidence="5" id="KW-1185">Reference proteome</keyword>
<dbReference type="Pfam" id="PF00586">
    <property type="entry name" value="AIRS"/>
    <property type="match status" value="1"/>
</dbReference>
<dbReference type="GO" id="GO:0051604">
    <property type="term" value="P:protein maturation"/>
    <property type="evidence" value="ECO:0007669"/>
    <property type="project" value="TreeGrafter"/>
</dbReference>
<dbReference type="PANTHER" id="PTHR30303">
    <property type="entry name" value="HYDROGENASE ISOENZYMES FORMATION PROTEIN HYPE"/>
    <property type="match status" value="1"/>
</dbReference>
<dbReference type="InterPro" id="IPR036921">
    <property type="entry name" value="PurM-like_N_sf"/>
</dbReference>
<dbReference type="InterPro" id="IPR011854">
    <property type="entry name" value="HypE"/>
</dbReference>
<dbReference type="STRING" id="926567.TheveDRAFT_0639"/>
<dbReference type="InterPro" id="IPR010918">
    <property type="entry name" value="PurM-like_C_dom"/>
</dbReference>
<dbReference type="PANTHER" id="PTHR30303:SF4">
    <property type="entry name" value="HYDROGENASE EXPRESSION_FORMATION PROTEIN HYPE"/>
    <property type="match status" value="1"/>
</dbReference>
<evidence type="ECO:0000259" key="2">
    <source>
        <dbReference type="Pfam" id="PF00586"/>
    </source>
</evidence>
<dbReference type="EMBL" id="CM001377">
    <property type="protein sequence ID" value="EHM09798.1"/>
    <property type="molecule type" value="Genomic_DNA"/>
</dbReference>
<accession>H0UQW9</accession>
<protein>
    <submittedName>
        <fullName evidence="4">Hydrogenase maturation factor</fullName>
    </submittedName>
</protein>
<dbReference type="AlphaFoldDB" id="H0UQW9"/>
<dbReference type="Pfam" id="PF02769">
    <property type="entry name" value="AIRS_C"/>
    <property type="match status" value="1"/>
</dbReference>
<feature type="domain" description="PurM-like C-terminal" evidence="3">
    <location>
        <begin position="155"/>
        <end position="306"/>
    </location>
</feature>
<evidence type="ECO:0000313" key="4">
    <source>
        <dbReference type="EMBL" id="EHM09798.1"/>
    </source>
</evidence>
<comment type="similarity">
    <text evidence="1">Belongs to the HypE family.</text>
</comment>
<evidence type="ECO:0000256" key="1">
    <source>
        <dbReference type="ARBA" id="ARBA00006243"/>
    </source>
</evidence>
<proteinExistence type="inferred from homology"/>
<dbReference type="HOGENOM" id="CLU_2358772_0_0_0"/>